<accession>A0ABW3FY94</accession>
<name>A0ABW3FY94_9PSEU</name>
<proteinExistence type="predicted"/>
<comment type="caution">
    <text evidence="1">The sequence shown here is derived from an EMBL/GenBank/DDBJ whole genome shotgun (WGS) entry which is preliminary data.</text>
</comment>
<sequence length="164" mass="17756">MFVLSVNGEMISTDFDDGSSVITFENADDTEWRCAACGAALSEEVDGYADESGSLVCDAYDPYEDAEVDDVESAPDFREGPHCAERVPLSWANSATICTDPDEDSITVTVSVGDPRGAFAFTVRRIPDCAPTNGGRLILHTPYPGEPMPHRDLVEDHAGTYWIS</sequence>
<dbReference type="Proteomes" id="UP001597018">
    <property type="component" value="Unassembled WGS sequence"/>
</dbReference>
<gene>
    <name evidence="1" type="ORF">ACFQ16_26125</name>
</gene>
<dbReference type="RefSeq" id="WP_263247259.1">
    <property type="nucleotide sequence ID" value="NZ_BAABLT010000032.1"/>
</dbReference>
<dbReference type="EMBL" id="JBHTIW010000030">
    <property type="protein sequence ID" value="MFD0923236.1"/>
    <property type="molecule type" value="Genomic_DNA"/>
</dbReference>
<evidence type="ECO:0000313" key="1">
    <source>
        <dbReference type="EMBL" id="MFD0923236.1"/>
    </source>
</evidence>
<reference evidence="2" key="1">
    <citation type="journal article" date="2019" name="Int. J. Syst. Evol. Microbiol.">
        <title>The Global Catalogue of Microorganisms (GCM) 10K type strain sequencing project: providing services to taxonomists for standard genome sequencing and annotation.</title>
        <authorList>
            <consortium name="The Broad Institute Genomics Platform"/>
            <consortium name="The Broad Institute Genome Sequencing Center for Infectious Disease"/>
            <person name="Wu L."/>
            <person name="Ma J."/>
        </authorList>
    </citation>
    <scope>NUCLEOTIDE SEQUENCE [LARGE SCALE GENOMIC DNA]</scope>
    <source>
        <strain evidence="2">CCUG 56401</strain>
    </source>
</reference>
<keyword evidence="2" id="KW-1185">Reference proteome</keyword>
<organism evidence="1 2">
    <name type="scientific">Saccharopolyspora rosea</name>
    <dbReference type="NCBI Taxonomy" id="524884"/>
    <lineage>
        <taxon>Bacteria</taxon>
        <taxon>Bacillati</taxon>
        <taxon>Actinomycetota</taxon>
        <taxon>Actinomycetes</taxon>
        <taxon>Pseudonocardiales</taxon>
        <taxon>Pseudonocardiaceae</taxon>
        <taxon>Saccharopolyspora</taxon>
    </lineage>
</organism>
<protein>
    <submittedName>
        <fullName evidence="1">Uncharacterized protein</fullName>
    </submittedName>
</protein>
<evidence type="ECO:0000313" key="2">
    <source>
        <dbReference type="Proteomes" id="UP001597018"/>
    </source>
</evidence>